<feature type="region of interest" description="Disordered" evidence="6">
    <location>
        <begin position="485"/>
        <end position="515"/>
    </location>
</feature>
<dbReference type="InterPro" id="IPR036028">
    <property type="entry name" value="SH3-like_dom_sf"/>
</dbReference>
<feature type="compositionally biased region" description="Polar residues" evidence="6">
    <location>
        <begin position="1477"/>
        <end position="1500"/>
    </location>
</feature>
<dbReference type="SUPFAM" id="SSF50044">
    <property type="entry name" value="SH3-domain"/>
    <property type="match status" value="2"/>
</dbReference>
<feature type="compositionally biased region" description="Basic and acidic residues" evidence="6">
    <location>
        <begin position="651"/>
        <end position="661"/>
    </location>
</feature>
<evidence type="ECO:0000256" key="1">
    <source>
        <dbReference type="ARBA" id="ARBA00004170"/>
    </source>
</evidence>
<evidence type="ECO:0000256" key="5">
    <source>
        <dbReference type="PROSITE-ProRule" id="PRU00192"/>
    </source>
</evidence>
<feature type="region of interest" description="Disordered" evidence="6">
    <location>
        <begin position="527"/>
        <end position="563"/>
    </location>
</feature>
<evidence type="ECO:0000256" key="4">
    <source>
        <dbReference type="ARBA" id="ARBA00023136"/>
    </source>
</evidence>
<evidence type="ECO:0000259" key="7">
    <source>
        <dbReference type="PROSITE" id="PS50002"/>
    </source>
</evidence>
<feature type="compositionally biased region" description="Basic and acidic residues" evidence="6">
    <location>
        <begin position="394"/>
        <end position="406"/>
    </location>
</feature>
<dbReference type="CDD" id="cd11874">
    <property type="entry name" value="SH3_CD2AP-like_2"/>
    <property type="match status" value="1"/>
</dbReference>
<protein>
    <recommendedName>
        <fullName evidence="7">SH3 domain-containing protein</fullName>
    </recommendedName>
</protein>
<reference evidence="8" key="1">
    <citation type="submission" date="2022-08" db="UniProtKB">
        <authorList>
            <consortium name="EnsemblMetazoa"/>
        </authorList>
    </citation>
    <scope>IDENTIFICATION</scope>
    <source>
        <strain evidence="8">05x7-T-G4-1.051#20</strain>
    </source>
</reference>
<feature type="region of interest" description="Disordered" evidence="6">
    <location>
        <begin position="89"/>
        <end position="112"/>
    </location>
</feature>
<evidence type="ECO:0000256" key="3">
    <source>
        <dbReference type="ARBA" id="ARBA00023054"/>
    </source>
</evidence>
<evidence type="ECO:0000313" key="8">
    <source>
        <dbReference type="EnsemblMetazoa" id="G18071.1:cds"/>
    </source>
</evidence>
<keyword evidence="9" id="KW-1185">Reference proteome</keyword>
<keyword evidence="3" id="KW-0175">Coiled coil</keyword>
<dbReference type="PRINTS" id="PR00452">
    <property type="entry name" value="SH3DOMAIN"/>
</dbReference>
<dbReference type="EnsemblMetazoa" id="G18071.1">
    <property type="protein sequence ID" value="G18071.1:cds"/>
    <property type="gene ID" value="G18071"/>
</dbReference>
<dbReference type="Proteomes" id="UP000005408">
    <property type="component" value="Unassembled WGS sequence"/>
</dbReference>
<feature type="compositionally biased region" description="Basic and acidic residues" evidence="6">
    <location>
        <begin position="547"/>
        <end position="557"/>
    </location>
</feature>
<feature type="region of interest" description="Disordered" evidence="6">
    <location>
        <begin position="167"/>
        <end position="188"/>
    </location>
</feature>
<feature type="region of interest" description="Disordered" evidence="6">
    <location>
        <begin position="1539"/>
        <end position="1568"/>
    </location>
</feature>
<feature type="region of interest" description="Disordered" evidence="6">
    <location>
        <begin position="1317"/>
        <end position="1358"/>
    </location>
</feature>
<dbReference type="InterPro" id="IPR001452">
    <property type="entry name" value="SH3_domain"/>
</dbReference>
<keyword evidence="4" id="KW-0472">Membrane</keyword>
<feature type="domain" description="SH3" evidence="7">
    <location>
        <begin position="106"/>
        <end position="165"/>
    </location>
</feature>
<dbReference type="SMART" id="SM00326">
    <property type="entry name" value="SH3"/>
    <property type="match status" value="2"/>
</dbReference>
<sequence length="1568" mass="177707">MVDVLVEFDYDAEQEDELTIKVGDIIRNVQMSEGGWWEGELNGKKGMFPDNFVKVIEKKKEEPKKELLVTQQRSSVRELANKLKDVHVGAAPQKRKEHHHHHHHSEKKKKAKVLFDYEPENEDELKIEVGDTVEIIKQEEEGWWEGVLNGKTGVFPSNFVEMIGTEDEEPNNDLSESQPAEEKPETKGKKVMGIGLGNIFEGGPIKLRSTAASAKRPVEKQDPKPIVTEEPVVLKREKPAMHACTAPIPLPRMLHTSHKSSYSKRKKVTPVPAPRSTPYPAWSHRDNGHSPVLIYRSDFTSADNVDENTSMFHHAYHRDSDREQLGIRRLVQTSEPCIPESVGAAKPTQPYFPLFGGIVHSAVQRSVSDHIKPIVDMFEKKRAEQDTTASSLDDSNKENMSRDSRKSPAKQLKLKRKSVQGKLSFFSQLRFLPFKTRKIQQVGPESKSETECNLGFTPESRQMQADVGECKSVPVLHSRAARKEMMEDRQPLRPIALHDINDTDPEGYPYMSPSDYRSCTPEYELEVDDREDSVEDLPSQSRHRLEHAREDEENSTKRHERQLSPFVSSLAEKYALTDWKDKRWKKYVNIEHGIVSPVYIGGKGNLSNNALQDEVSTCSMFFEKTSPEKTQGTKSVIADKQRVTKSAENLQRSERLSEPLRDSVSSLGDSWRSGQGDLRGEEYRKKKFATTFVTASEVYRHFRTEKSTIQGECAAKPKTPKEKVEGRDPELSDVQCPEYLAETFSGASAAAEEDSLSKSLGDLERFLLENVAESSACDEGDESPCHSPSNPWMSPPPKYDLGHRVRNAHFDEHLIHKYESLSQKNLTEEEVLAELDSKLNAYCNVETQTSDTENERDVASAVNRRNVSTSPMLEMVSYEPSLDHSDCDTPQMTPGKRSTKPRYSSSPIARAEQFGDYDIEGTPENGLNFEVIGKKLKVLGDDINSRLESDYDIVGTEENGMNIEVVGTKVRLCTPEEQEKRRIRLKEDCSERRKRRFSWKRLFQPKKSDAVQLLSYRKTEETDVPVPSKEKCNTMERMSPVKEAIKTKLDDVDETVVNVEFKPEDISGTVEAVFCHDHHEDELLSRDSSFVGMNWSTTKIQSHSNESQTSQRLVPKESPAACNLVKYSMEDIVRELEEEGRKIEKEFLRIVTDNTYDFLEDECKFNNPHSLMYLAGMACSKRYQLMYNSDIFDDGGEGASYEKFQDDSDYDFVCGRRRIDFMRDDFFESSHNEDTGGEEMDQDICPDSPGLIASMARDVQGLNLTASPNSSDADIARRIDSFLRDALKPIDDLVLRNDTSDDDLGEEEMENFSKIESSLTSQGDERVPSYTPYNSPCVTGEEPRFSVGEGEEEEGEECNALNKSFSTEDSDMDSSIREALKEVEGVTPVMLDHQLQETESDESDEKFNEGVEENDGNDEDNTNNNFFINDVNNNSDESLHVRIGRRYPRFCFFSPLDEDDDDSNMSPTHPSEENPVRESNSGHTLQPSKSDTRSLDTTGSDKFYTDVDTSLETSRDTAKFYTDRDTDLDSTVEDRSFGALRQTARSSGSPASEDRGVVSWSMDDSIEV</sequence>
<feature type="region of interest" description="Disordered" evidence="6">
    <location>
        <begin position="642"/>
        <end position="676"/>
    </location>
</feature>
<comment type="subcellular location">
    <subcellularLocation>
        <location evidence="1">Membrane</location>
        <topology evidence="1">Peripheral membrane protein</topology>
    </subcellularLocation>
</comment>
<dbReference type="CDD" id="cd11873">
    <property type="entry name" value="SH3_CD2AP-like_1"/>
    <property type="match status" value="1"/>
</dbReference>
<proteinExistence type="predicted"/>
<dbReference type="Pfam" id="PF00018">
    <property type="entry name" value="SH3_1"/>
    <property type="match status" value="1"/>
</dbReference>
<dbReference type="InterPro" id="IPR050384">
    <property type="entry name" value="Endophilin_SH3RF"/>
</dbReference>
<dbReference type="OrthoDB" id="5340910at2759"/>
<organism evidence="8 9">
    <name type="scientific">Magallana gigas</name>
    <name type="common">Pacific oyster</name>
    <name type="synonym">Crassostrea gigas</name>
    <dbReference type="NCBI Taxonomy" id="29159"/>
    <lineage>
        <taxon>Eukaryota</taxon>
        <taxon>Metazoa</taxon>
        <taxon>Spiralia</taxon>
        <taxon>Lophotrochozoa</taxon>
        <taxon>Mollusca</taxon>
        <taxon>Bivalvia</taxon>
        <taxon>Autobranchia</taxon>
        <taxon>Pteriomorphia</taxon>
        <taxon>Ostreida</taxon>
        <taxon>Ostreoidea</taxon>
        <taxon>Ostreidae</taxon>
        <taxon>Magallana</taxon>
    </lineage>
</organism>
<feature type="compositionally biased region" description="Basic residues" evidence="6">
    <location>
        <begin position="257"/>
        <end position="268"/>
    </location>
</feature>
<evidence type="ECO:0000256" key="2">
    <source>
        <dbReference type="ARBA" id="ARBA00022443"/>
    </source>
</evidence>
<evidence type="ECO:0000313" key="9">
    <source>
        <dbReference type="Proteomes" id="UP000005408"/>
    </source>
</evidence>
<dbReference type="PANTHER" id="PTHR14167:SF81">
    <property type="entry name" value="ENDOPHILIN-A"/>
    <property type="match status" value="1"/>
</dbReference>
<feature type="compositionally biased region" description="Acidic residues" evidence="6">
    <location>
        <begin position="1398"/>
        <end position="1421"/>
    </location>
</feature>
<dbReference type="PROSITE" id="PS50002">
    <property type="entry name" value="SH3"/>
    <property type="match status" value="2"/>
</dbReference>
<feature type="region of interest" description="Disordered" evidence="6">
    <location>
        <begin position="1394"/>
        <end position="1432"/>
    </location>
</feature>
<dbReference type="Pfam" id="PF07653">
    <property type="entry name" value="SH3_2"/>
    <property type="match status" value="1"/>
</dbReference>
<feature type="region of interest" description="Disordered" evidence="6">
    <location>
        <begin position="1458"/>
        <end position="1504"/>
    </location>
</feature>
<dbReference type="FunFam" id="2.30.30.40:FF:000072">
    <property type="entry name" value="Unconventional Myosin IB"/>
    <property type="match status" value="2"/>
</dbReference>
<feature type="compositionally biased region" description="Basic residues" evidence="6">
    <location>
        <begin position="93"/>
        <end position="112"/>
    </location>
</feature>
<dbReference type="Gene3D" id="2.30.30.40">
    <property type="entry name" value="SH3 Domains"/>
    <property type="match status" value="2"/>
</dbReference>
<dbReference type="PANTHER" id="PTHR14167">
    <property type="entry name" value="SH3 DOMAIN-CONTAINING"/>
    <property type="match status" value="1"/>
</dbReference>
<feature type="compositionally biased region" description="Low complexity" evidence="6">
    <location>
        <begin position="1422"/>
        <end position="1432"/>
    </location>
</feature>
<name>A0A8W8JAB7_MAGGI</name>
<evidence type="ECO:0000256" key="6">
    <source>
        <dbReference type="SAM" id="MobiDB-lite"/>
    </source>
</evidence>
<keyword evidence="2 5" id="KW-0728">SH3 domain</keyword>
<accession>A0A8W8JAB7</accession>
<feature type="region of interest" description="Disordered" evidence="6">
    <location>
        <begin position="382"/>
        <end position="416"/>
    </location>
</feature>
<dbReference type="PRINTS" id="PR00499">
    <property type="entry name" value="P67PHOX"/>
</dbReference>
<feature type="region of interest" description="Disordered" evidence="6">
    <location>
        <begin position="257"/>
        <end position="284"/>
    </location>
</feature>
<feature type="region of interest" description="Disordered" evidence="6">
    <location>
        <begin position="880"/>
        <end position="906"/>
    </location>
</feature>
<feature type="domain" description="SH3" evidence="7">
    <location>
        <begin position="1"/>
        <end position="58"/>
    </location>
</feature>